<proteinExistence type="predicted"/>
<sequence>MLSALKLLNKELEHLGLALALLKCSLFAVTKHATLSPCKLEFKDVKFVSEESVDYLGGTCKLEKGLPTWTSDELLPKAEERLANKKSKNLKLNTITTTTMSKIVSLPRYSCGFGGANLKDLQRLDVLVAEHLRTSVGLDNMTSKTVIYGSKAEGGLGLTMPSYLYTIEPVCTALRMFNSTSTITSNIALAAWNHQLNDPFWNTVKETVSSLNWSLQTIDNTYQFVNQYGNVVCPRTELLFHYRSKESIKPSSMGKLDLANSWHPITTSFWNNHKLNHFHQRMLFAQLHHTQILAPRGNKLNKKYPSCHVCNKKATWEHVFSECIMCKSELSLLYKKWNESSAKHNTAEVKLPPDHSPLTINMDWNGVIHNNPNFQFNKLLTEWSTDIYCAFASYVGSCYKNSTWNSCSQLRNKRGYMIKPKTAKFSTAWDLSRNSLSNLINTSLYFLSKR</sequence>
<reference evidence="1 2" key="1">
    <citation type="journal article" date="2010" name="Cell">
        <title>The genome of Naegleria gruberi illuminates early eukaryotic versatility.</title>
        <authorList>
            <person name="Fritz-Laylin L.K."/>
            <person name="Prochnik S.E."/>
            <person name="Ginger M.L."/>
            <person name="Dacks J.B."/>
            <person name="Carpenter M.L."/>
            <person name="Field M.C."/>
            <person name="Kuo A."/>
            <person name="Paredez A."/>
            <person name="Chapman J."/>
            <person name="Pham J."/>
            <person name="Shu S."/>
            <person name="Neupane R."/>
            <person name="Cipriano M."/>
            <person name="Mancuso J."/>
            <person name="Tu H."/>
            <person name="Salamov A."/>
            <person name="Lindquist E."/>
            <person name="Shapiro H."/>
            <person name="Lucas S."/>
            <person name="Grigoriev I.V."/>
            <person name="Cande W.Z."/>
            <person name="Fulton C."/>
            <person name="Rokhsar D.S."/>
            <person name="Dawson S.C."/>
        </authorList>
    </citation>
    <scope>NUCLEOTIDE SEQUENCE [LARGE SCALE GENOMIC DNA]</scope>
    <source>
        <strain evidence="1 2">NEG-M</strain>
    </source>
</reference>
<dbReference type="AlphaFoldDB" id="D2W5F8"/>
<dbReference type="Proteomes" id="UP000006671">
    <property type="component" value="Unassembled WGS sequence"/>
</dbReference>
<gene>
    <name evidence="1" type="ORF">NAEGRDRAFT_54794</name>
</gene>
<dbReference type="RefSeq" id="XP_002668438.1">
    <property type="nucleotide sequence ID" value="XM_002668392.1"/>
</dbReference>
<dbReference type="OrthoDB" id="10444535at2759"/>
<evidence type="ECO:0000313" key="2">
    <source>
        <dbReference type="Proteomes" id="UP000006671"/>
    </source>
</evidence>
<evidence type="ECO:0000313" key="1">
    <source>
        <dbReference type="EMBL" id="EFC35694.1"/>
    </source>
</evidence>
<protein>
    <submittedName>
        <fullName evidence="1">Predicted protein</fullName>
    </submittedName>
</protein>
<keyword evidence="2" id="KW-1185">Reference proteome</keyword>
<dbReference type="VEuPathDB" id="AmoebaDB:NAEGRDRAFT_54794"/>
<dbReference type="InParanoid" id="D2W5F8"/>
<dbReference type="GeneID" id="8861818"/>
<name>D2W5F8_NAEGR</name>
<accession>D2W5F8</accession>
<organism evidence="2">
    <name type="scientific">Naegleria gruberi</name>
    <name type="common">Amoeba</name>
    <dbReference type="NCBI Taxonomy" id="5762"/>
    <lineage>
        <taxon>Eukaryota</taxon>
        <taxon>Discoba</taxon>
        <taxon>Heterolobosea</taxon>
        <taxon>Tetramitia</taxon>
        <taxon>Eutetramitia</taxon>
        <taxon>Vahlkampfiidae</taxon>
        <taxon>Naegleria</taxon>
    </lineage>
</organism>
<dbReference type="OMA" id="IMCKSEL"/>
<dbReference type="EMBL" id="GG739065">
    <property type="protein sequence ID" value="EFC35694.1"/>
    <property type="molecule type" value="Genomic_DNA"/>
</dbReference>
<dbReference type="KEGG" id="ngr:NAEGRDRAFT_54794"/>